<keyword evidence="6 10" id="KW-0863">Zinc-finger</keyword>
<dbReference type="EMBL" id="CAJOAX010012060">
    <property type="protein sequence ID" value="CAF4105239.1"/>
    <property type="molecule type" value="Genomic_DNA"/>
</dbReference>
<dbReference type="EMBL" id="CAJOBE010016476">
    <property type="protein sequence ID" value="CAF4200789.1"/>
    <property type="molecule type" value="Genomic_DNA"/>
</dbReference>
<dbReference type="GO" id="GO:0009898">
    <property type="term" value="C:cytoplasmic side of plasma membrane"/>
    <property type="evidence" value="ECO:0007669"/>
    <property type="project" value="TreeGrafter"/>
</dbReference>
<keyword evidence="5" id="KW-0479">Metal-binding</keyword>
<evidence type="ECO:0000313" key="14">
    <source>
        <dbReference type="EMBL" id="CAF1083017.1"/>
    </source>
</evidence>
<dbReference type="InterPro" id="IPR013083">
    <property type="entry name" value="Znf_RING/FYVE/PHD"/>
</dbReference>
<evidence type="ECO:0000256" key="2">
    <source>
        <dbReference type="ARBA" id="ARBA00022490"/>
    </source>
</evidence>
<dbReference type="InterPro" id="IPR049342">
    <property type="entry name" value="TRAF1-6_MATH_dom"/>
</dbReference>
<dbReference type="Gene3D" id="2.60.210.10">
    <property type="entry name" value="Apoptosis, Tumor Necrosis Factor Receptor Associated Protein 2, Chain A"/>
    <property type="match status" value="1"/>
</dbReference>
<dbReference type="GO" id="GO:0007165">
    <property type="term" value="P:signal transduction"/>
    <property type="evidence" value="ECO:0007669"/>
    <property type="project" value="InterPro"/>
</dbReference>
<evidence type="ECO:0000313" key="16">
    <source>
        <dbReference type="EMBL" id="CAF1152342.1"/>
    </source>
</evidence>
<evidence type="ECO:0000259" key="13">
    <source>
        <dbReference type="PROSITE" id="PS50144"/>
    </source>
</evidence>
<dbReference type="InterPro" id="IPR012227">
    <property type="entry name" value="TNF_rcpt-assoc_TRAF_met"/>
</dbReference>
<dbReference type="PANTHER" id="PTHR10131">
    <property type="entry name" value="TNF RECEPTOR ASSOCIATED FACTOR"/>
    <property type="match status" value="1"/>
</dbReference>
<dbReference type="GO" id="GO:0008270">
    <property type="term" value="F:zinc ion binding"/>
    <property type="evidence" value="ECO:0007669"/>
    <property type="project" value="UniProtKB-KW"/>
</dbReference>
<feature type="domain" description="RING-type" evidence="12">
    <location>
        <begin position="18"/>
        <end position="57"/>
    </location>
</feature>
<accession>A0A814SSQ4</accession>
<dbReference type="Proteomes" id="UP000663874">
    <property type="component" value="Unassembled WGS sequence"/>
</dbReference>
<feature type="coiled-coil region" evidence="11">
    <location>
        <begin position="260"/>
        <end position="287"/>
    </location>
</feature>
<dbReference type="SMART" id="SM00061">
    <property type="entry name" value="MATH"/>
    <property type="match status" value="1"/>
</dbReference>
<evidence type="ECO:0000256" key="1">
    <source>
        <dbReference type="ARBA" id="ARBA00004496"/>
    </source>
</evidence>
<evidence type="ECO:0000256" key="8">
    <source>
        <dbReference type="ARBA" id="ARBA00022843"/>
    </source>
</evidence>
<evidence type="ECO:0000313" key="15">
    <source>
        <dbReference type="EMBL" id="CAF1143706.1"/>
    </source>
</evidence>
<evidence type="ECO:0000313" key="21">
    <source>
        <dbReference type="EMBL" id="CAF4200789.1"/>
    </source>
</evidence>
<dbReference type="PROSITE" id="PS50089">
    <property type="entry name" value="ZF_RING_2"/>
    <property type="match status" value="1"/>
</dbReference>
<evidence type="ECO:0000256" key="5">
    <source>
        <dbReference type="ARBA" id="ARBA00022723"/>
    </source>
</evidence>
<dbReference type="PIRSF" id="PIRSF015614">
    <property type="entry name" value="TRAF"/>
    <property type="match status" value="1"/>
</dbReference>
<dbReference type="FunFam" id="2.60.210.10:FF:000001">
    <property type="entry name" value="TNF receptor-associated factor"/>
    <property type="match status" value="1"/>
</dbReference>
<evidence type="ECO:0000313" key="23">
    <source>
        <dbReference type="Proteomes" id="UP000663870"/>
    </source>
</evidence>
<keyword evidence="8" id="KW-0832">Ubl conjugation</keyword>
<dbReference type="InterPro" id="IPR017907">
    <property type="entry name" value="Znf_RING_CS"/>
</dbReference>
<keyword evidence="23" id="KW-1185">Reference proteome</keyword>
<dbReference type="SUPFAM" id="SSF57850">
    <property type="entry name" value="RING/U-box"/>
    <property type="match status" value="1"/>
</dbReference>
<name>A0A814SSQ4_9BILA</name>
<dbReference type="GO" id="GO:0005164">
    <property type="term" value="F:tumor necrosis factor receptor binding"/>
    <property type="evidence" value="ECO:0007669"/>
    <property type="project" value="TreeGrafter"/>
</dbReference>
<evidence type="ECO:0000313" key="17">
    <source>
        <dbReference type="EMBL" id="CAF1166759.1"/>
    </source>
</evidence>
<dbReference type="InterPro" id="IPR018957">
    <property type="entry name" value="Znf_C3HC4_RING-type"/>
</dbReference>
<comment type="caution">
    <text evidence="16">The sequence shown here is derived from an EMBL/GenBank/DDBJ whole genome shotgun (WGS) entry which is preliminary data.</text>
</comment>
<dbReference type="GO" id="GO:0005737">
    <property type="term" value="C:cytoplasm"/>
    <property type="evidence" value="ECO:0007669"/>
    <property type="project" value="UniProtKB-SubCell"/>
</dbReference>
<keyword evidence="3" id="KW-1017">Isopeptide bond</keyword>
<keyword evidence="2" id="KW-0963">Cytoplasm</keyword>
<evidence type="ECO:0000313" key="20">
    <source>
        <dbReference type="EMBL" id="CAF4160371.1"/>
    </source>
</evidence>
<evidence type="ECO:0000256" key="11">
    <source>
        <dbReference type="SAM" id="Coils"/>
    </source>
</evidence>
<keyword evidence="9 11" id="KW-0175">Coiled coil</keyword>
<dbReference type="PROSITE" id="PS00518">
    <property type="entry name" value="ZF_RING_1"/>
    <property type="match status" value="1"/>
</dbReference>
<dbReference type="Proteomes" id="UP000663854">
    <property type="component" value="Unassembled WGS sequence"/>
</dbReference>
<gene>
    <name evidence="21" type="ORF">FNK824_LOCUS36251</name>
    <name evidence="20" type="ORF">JBS370_LOCUS34466</name>
    <name evidence="18" type="ORF">JXQ802_LOCUS35728</name>
    <name evidence="19" type="ORF">OTI717_LOCUS34291</name>
    <name evidence="17" type="ORF">PYM288_LOCUS23046</name>
    <name evidence="15" type="ORF">RFH988_LOCUS21523</name>
    <name evidence="14" type="ORF">SEV965_LOCUS14954</name>
    <name evidence="16" type="ORF">ZHD862_LOCUS20234</name>
</gene>
<dbReference type="Proteomes" id="UP000663864">
    <property type="component" value="Unassembled WGS sequence"/>
</dbReference>
<evidence type="ECO:0000256" key="7">
    <source>
        <dbReference type="ARBA" id="ARBA00022833"/>
    </source>
</evidence>
<dbReference type="AlphaFoldDB" id="A0A814SSQ4"/>
<proteinExistence type="predicted"/>
<reference evidence="16" key="1">
    <citation type="submission" date="2021-02" db="EMBL/GenBank/DDBJ databases">
        <authorList>
            <person name="Nowell W R."/>
        </authorList>
    </citation>
    <scope>NUCLEOTIDE SEQUENCE</scope>
</reference>
<protein>
    <submittedName>
        <fullName evidence="16">Uncharacterized protein</fullName>
    </submittedName>
</protein>
<dbReference type="Proteomes" id="UP000663882">
    <property type="component" value="Unassembled WGS sequence"/>
</dbReference>
<dbReference type="GO" id="GO:0006915">
    <property type="term" value="P:apoptotic process"/>
    <property type="evidence" value="ECO:0007669"/>
    <property type="project" value="UniProtKB-KW"/>
</dbReference>
<dbReference type="InterPro" id="IPR002083">
    <property type="entry name" value="MATH/TRAF_dom"/>
</dbReference>
<dbReference type="Proteomes" id="UP000663836">
    <property type="component" value="Unassembled WGS sequence"/>
</dbReference>
<evidence type="ECO:0000256" key="3">
    <source>
        <dbReference type="ARBA" id="ARBA00022499"/>
    </source>
</evidence>
<keyword evidence="4" id="KW-0053">Apoptosis</keyword>
<comment type="subcellular location">
    <subcellularLocation>
        <location evidence="1">Cytoplasm</location>
    </subcellularLocation>
</comment>
<feature type="domain" description="MATH" evidence="13">
    <location>
        <begin position="290"/>
        <end position="437"/>
    </location>
</feature>
<organism evidence="16 22">
    <name type="scientific">Rotaria sordida</name>
    <dbReference type="NCBI Taxonomy" id="392033"/>
    <lineage>
        <taxon>Eukaryota</taxon>
        <taxon>Metazoa</taxon>
        <taxon>Spiralia</taxon>
        <taxon>Gnathifera</taxon>
        <taxon>Rotifera</taxon>
        <taxon>Eurotatoria</taxon>
        <taxon>Bdelloidea</taxon>
        <taxon>Philodinida</taxon>
        <taxon>Philodinidae</taxon>
        <taxon>Rotaria</taxon>
    </lineage>
</organism>
<dbReference type="Gene3D" id="3.30.40.10">
    <property type="entry name" value="Zinc/RING finger domain, C3HC4 (zinc finger)"/>
    <property type="match status" value="2"/>
</dbReference>
<keyword evidence="7" id="KW-0862">Zinc</keyword>
<dbReference type="InterPro" id="IPR001841">
    <property type="entry name" value="Znf_RING"/>
</dbReference>
<dbReference type="EMBL" id="CAJNOH010001035">
    <property type="protein sequence ID" value="CAF1166759.1"/>
    <property type="molecule type" value="Genomic_DNA"/>
</dbReference>
<dbReference type="Proteomes" id="UP000663870">
    <property type="component" value="Unassembled WGS sequence"/>
</dbReference>
<evidence type="ECO:0000256" key="10">
    <source>
        <dbReference type="PROSITE-ProRule" id="PRU00175"/>
    </source>
</evidence>
<evidence type="ECO:0000259" key="12">
    <source>
        <dbReference type="PROSITE" id="PS50089"/>
    </source>
</evidence>
<dbReference type="Proteomes" id="UP000663823">
    <property type="component" value="Unassembled WGS sequence"/>
</dbReference>
<dbReference type="Pfam" id="PF21355">
    <property type="entry name" value="TRAF-mep_MATH"/>
    <property type="match status" value="1"/>
</dbReference>
<dbReference type="EMBL" id="CAJNOO010001376">
    <property type="protein sequence ID" value="CAF1143706.1"/>
    <property type="molecule type" value="Genomic_DNA"/>
</dbReference>
<dbReference type="Proteomes" id="UP000663889">
    <property type="component" value="Unassembled WGS sequence"/>
</dbReference>
<evidence type="ECO:0000313" key="18">
    <source>
        <dbReference type="EMBL" id="CAF1418762.1"/>
    </source>
</evidence>
<evidence type="ECO:0000256" key="9">
    <source>
        <dbReference type="ARBA" id="ARBA00023054"/>
    </source>
</evidence>
<dbReference type="InterPro" id="IPR008974">
    <property type="entry name" value="TRAF-like"/>
</dbReference>
<evidence type="ECO:0000256" key="4">
    <source>
        <dbReference type="ARBA" id="ARBA00022703"/>
    </source>
</evidence>
<dbReference type="EMBL" id="CAJNOT010001140">
    <property type="protein sequence ID" value="CAF1152342.1"/>
    <property type="molecule type" value="Genomic_DNA"/>
</dbReference>
<evidence type="ECO:0000256" key="6">
    <source>
        <dbReference type="ARBA" id="ARBA00022771"/>
    </source>
</evidence>
<dbReference type="GO" id="GO:0043122">
    <property type="term" value="P:regulation of canonical NF-kappaB signal transduction"/>
    <property type="evidence" value="ECO:0007669"/>
    <property type="project" value="TreeGrafter"/>
</dbReference>
<sequence length="528" mass="61133">MVGFNVENEESLNSMYICSHCSLLLRDPVQLTECGHRFCQSCINEQESDIITCSECRDKISRNKLIIDRGFKNDMQSLSIVCSLCSWTDILKNYQDHLDQIHPNPICKYCDEKFSSISDLDRHKQYNCEKITVYCPLKQFGCEEMILRINLCQHYLSEQHQKIFMNIVRHLTPILPNVMYKQSEISSQMTIDLSYTTENDRIQLEEFYEMINLLSGGIETLNDDIQRLFIESISHKNGLDPLTKDLSILKVSIEEQNNFLDGVKMNQQVLEQDLASMEQKINDMKTSSYDGTFVWKITNVQEKMINAQSERQTSIYSAAFYSSTTGYKMCTRLYLNGDGNARRTHMSLFFVLMRGQYDAILKFPFHYKVTFCLYDQSAQQRHLLDSFRPDIKSASFQRPRSDMNIASGIPKFVPLTFIQHDNNPYVRDDAMFIKVMIDFGDMPKTLLPYALSLNPGIPTEMQQNMIQQESERRQQQQIFTSSMAHAETDQSVNVNLQQTNTLLNIPTNIDNELSDPTNNTINQRCAGH</sequence>
<dbReference type="OrthoDB" id="6499288at2759"/>
<dbReference type="SUPFAM" id="SSF49599">
    <property type="entry name" value="TRAF domain-like"/>
    <property type="match status" value="1"/>
</dbReference>
<dbReference type="GO" id="GO:0042981">
    <property type="term" value="P:regulation of apoptotic process"/>
    <property type="evidence" value="ECO:0007669"/>
    <property type="project" value="InterPro"/>
</dbReference>
<evidence type="ECO:0000313" key="22">
    <source>
        <dbReference type="Proteomes" id="UP000663864"/>
    </source>
</evidence>
<dbReference type="SMART" id="SM00184">
    <property type="entry name" value="RING"/>
    <property type="match status" value="1"/>
</dbReference>
<dbReference type="EMBL" id="CAJOBD010010942">
    <property type="protein sequence ID" value="CAF4160371.1"/>
    <property type="molecule type" value="Genomic_DNA"/>
</dbReference>
<dbReference type="Pfam" id="PF00097">
    <property type="entry name" value="zf-C3HC4"/>
    <property type="match status" value="1"/>
</dbReference>
<dbReference type="PANTHER" id="PTHR10131:SF138">
    <property type="entry name" value="RE66324P"/>
    <property type="match status" value="1"/>
</dbReference>
<evidence type="ECO:0000313" key="19">
    <source>
        <dbReference type="EMBL" id="CAF4105239.1"/>
    </source>
</evidence>
<dbReference type="PROSITE" id="PS50144">
    <property type="entry name" value="MATH"/>
    <property type="match status" value="1"/>
</dbReference>
<dbReference type="EMBL" id="CAJNOU010000766">
    <property type="protein sequence ID" value="CAF1083017.1"/>
    <property type="molecule type" value="Genomic_DNA"/>
</dbReference>
<dbReference type="EMBL" id="CAJNOL010001786">
    <property type="protein sequence ID" value="CAF1418762.1"/>
    <property type="molecule type" value="Genomic_DNA"/>
</dbReference>